<keyword evidence="6" id="KW-0762">Sugar transport</keyword>
<keyword evidence="10" id="KW-1278">Translocase</keyword>
<evidence type="ECO:0000313" key="17">
    <source>
        <dbReference type="Proteomes" id="UP001203284"/>
    </source>
</evidence>
<dbReference type="NCBIfam" id="NF010178">
    <property type="entry name" value="PRK13657.1"/>
    <property type="match status" value="1"/>
</dbReference>
<keyword evidence="17" id="KW-1185">Reference proteome</keyword>
<evidence type="ECO:0000259" key="15">
    <source>
        <dbReference type="PROSITE" id="PS50929"/>
    </source>
</evidence>
<sequence length="595" mass="64461">MSFLRLYGRVLAALGPERRLGWLLALLNTALALALFAEPILFGRIVDTLVRAQAADRTPGWGELIPQLGAWAGFGLFTILAGVLISLHADRLAHRRRLGIMSLYFEHVLQLPLGFHSEVHSGRLLKIMLQGADGLWGLWLAFFREHCAGMVALVVLLPVAVWVNWRLGLLLVVLLAIFAGFTFYVLNRTQHLQQNVERLQSDLAERSADALGNVAVIQSFTRIEAEVRGLRRTMEEVLAVQIPVLSWWAMVSIATRAATTLTILAIFLVGTALHLSGVASIGEIVTFVGFATMLVGRLDQLVAFCNTLVMDAPRLSEFFTVLDTVANVRDRPDAVPLGPVTGAVAFEDVSFSYDGKRTALADVSFRAAPGETIALVGPTGAGKSTALALLHRAFDPQSGRITIDGHDIRAVTLASLRRAIGVVFQEAMLFNRSIEENLRVGRPEATAEEVRVALERAQAAEFVARQSEGLATIVGERGRSLSGGERQRLAIARALLKDPPILILDEATSALDAGTEAKVQEALDEVMKGRTTFVIAHRLATIRNADRILLFEGGRIVEAGTFDELVRLGGRFAALARAQFMVGGPASGEAPPVET</sequence>
<gene>
    <name evidence="16" type="ORF">MWN34_14135</name>
</gene>
<keyword evidence="3" id="KW-0813">Transport</keyword>
<dbReference type="RefSeq" id="WP_247029953.1">
    <property type="nucleotide sequence ID" value="NZ_JALKCH010000009.1"/>
</dbReference>
<dbReference type="SUPFAM" id="SSF90123">
    <property type="entry name" value="ABC transporter transmembrane region"/>
    <property type="match status" value="1"/>
</dbReference>
<dbReference type="InterPro" id="IPR003439">
    <property type="entry name" value="ABC_transporter-like_ATP-bd"/>
</dbReference>
<evidence type="ECO:0000256" key="7">
    <source>
        <dbReference type="ARBA" id="ARBA00022692"/>
    </source>
</evidence>
<proteinExistence type="inferred from homology"/>
<dbReference type="InterPro" id="IPR017871">
    <property type="entry name" value="ABC_transporter-like_CS"/>
</dbReference>
<evidence type="ECO:0000256" key="9">
    <source>
        <dbReference type="ARBA" id="ARBA00022840"/>
    </source>
</evidence>
<evidence type="ECO:0000256" key="2">
    <source>
        <dbReference type="ARBA" id="ARBA00005417"/>
    </source>
</evidence>
<keyword evidence="4" id="KW-1003">Cell membrane</keyword>
<evidence type="ECO:0000256" key="8">
    <source>
        <dbReference type="ARBA" id="ARBA00022741"/>
    </source>
</evidence>
<dbReference type="GO" id="GO:0005524">
    <property type="term" value="F:ATP binding"/>
    <property type="evidence" value="ECO:0007669"/>
    <property type="project" value="UniProtKB-KW"/>
</dbReference>
<dbReference type="InterPro" id="IPR036640">
    <property type="entry name" value="ABC1_TM_sf"/>
</dbReference>
<dbReference type="Pfam" id="PF00664">
    <property type="entry name" value="ABC_membrane"/>
    <property type="match status" value="1"/>
</dbReference>
<dbReference type="InterPro" id="IPR011527">
    <property type="entry name" value="ABC1_TM_dom"/>
</dbReference>
<dbReference type="Gene3D" id="1.20.1560.10">
    <property type="entry name" value="ABC transporter type 1, transmembrane domain"/>
    <property type="match status" value="1"/>
</dbReference>
<evidence type="ECO:0000256" key="5">
    <source>
        <dbReference type="ARBA" id="ARBA00022519"/>
    </source>
</evidence>
<comment type="caution">
    <text evidence="16">The sequence shown here is derived from an EMBL/GenBank/DDBJ whole genome shotgun (WGS) entry which is preliminary data.</text>
</comment>
<evidence type="ECO:0000259" key="14">
    <source>
        <dbReference type="PROSITE" id="PS50893"/>
    </source>
</evidence>
<dbReference type="Gene3D" id="3.40.50.300">
    <property type="entry name" value="P-loop containing nucleotide triphosphate hydrolases"/>
    <property type="match status" value="1"/>
</dbReference>
<dbReference type="InterPro" id="IPR003593">
    <property type="entry name" value="AAA+_ATPase"/>
</dbReference>
<dbReference type="PROSITE" id="PS50893">
    <property type="entry name" value="ABC_TRANSPORTER_2"/>
    <property type="match status" value="1"/>
</dbReference>
<evidence type="ECO:0000256" key="11">
    <source>
        <dbReference type="ARBA" id="ARBA00022989"/>
    </source>
</evidence>
<comment type="subcellular location">
    <subcellularLocation>
        <location evidence="1">Cell membrane</location>
        <topology evidence="1">Multi-pass membrane protein</topology>
    </subcellularLocation>
</comment>
<dbReference type="Pfam" id="PF00005">
    <property type="entry name" value="ABC_tran"/>
    <property type="match status" value="1"/>
</dbReference>
<dbReference type="PANTHER" id="PTHR24221">
    <property type="entry name" value="ATP-BINDING CASSETTE SUB-FAMILY B"/>
    <property type="match status" value="1"/>
</dbReference>
<dbReference type="CDD" id="cd18562">
    <property type="entry name" value="ABC_6TM_NdvA_beta-glucan_exporter_like"/>
    <property type="match status" value="1"/>
</dbReference>
<protein>
    <submittedName>
        <fullName evidence="16">Glucan ABC transporter ATP-binding protein/ permease</fullName>
    </submittedName>
</protein>
<name>A0ABT0DDL7_9HYPH</name>
<comment type="similarity">
    <text evidence="2">Belongs to the ABC transporter superfamily.</text>
</comment>
<dbReference type="EMBL" id="JALKCH010000009">
    <property type="protein sequence ID" value="MCK0198050.1"/>
    <property type="molecule type" value="Genomic_DNA"/>
</dbReference>
<evidence type="ECO:0000256" key="13">
    <source>
        <dbReference type="SAM" id="Phobius"/>
    </source>
</evidence>
<dbReference type="SMART" id="SM00382">
    <property type="entry name" value="AAA"/>
    <property type="match status" value="1"/>
</dbReference>
<keyword evidence="12 13" id="KW-0472">Membrane</keyword>
<dbReference type="PANTHER" id="PTHR24221:SF654">
    <property type="entry name" value="ATP-BINDING CASSETTE SUB-FAMILY B MEMBER 6"/>
    <property type="match status" value="1"/>
</dbReference>
<evidence type="ECO:0000256" key="3">
    <source>
        <dbReference type="ARBA" id="ARBA00022448"/>
    </source>
</evidence>
<organism evidence="16 17">
    <name type="scientific">Ancylobacter crimeensis</name>
    <dbReference type="NCBI Taxonomy" id="2579147"/>
    <lineage>
        <taxon>Bacteria</taxon>
        <taxon>Pseudomonadati</taxon>
        <taxon>Pseudomonadota</taxon>
        <taxon>Alphaproteobacteria</taxon>
        <taxon>Hyphomicrobiales</taxon>
        <taxon>Xanthobacteraceae</taxon>
        <taxon>Ancylobacter</taxon>
    </lineage>
</organism>
<evidence type="ECO:0000256" key="10">
    <source>
        <dbReference type="ARBA" id="ARBA00022967"/>
    </source>
</evidence>
<evidence type="ECO:0000256" key="1">
    <source>
        <dbReference type="ARBA" id="ARBA00004651"/>
    </source>
</evidence>
<keyword evidence="11 13" id="KW-1133">Transmembrane helix</keyword>
<evidence type="ECO:0000256" key="12">
    <source>
        <dbReference type="ARBA" id="ARBA00023136"/>
    </source>
</evidence>
<dbReference type="InterPro" id="IPR027417">
    <property type="entry name" value="P-loop_NTPase"/>
</dbReference>
<dbReference type="SUPFAM" id="SSF52540">
    <property type="entry name" value="P-loop containing nucleoside triphosphate hydrolases"/>
    <property type="match status" value="1"/>
</dbReference>
<keyword evidence="7 13" id="KW-0812">Transmembrane</keyword>
<dbReference type="PROSITE" id="PS00211">
    <property type="entry name" value="ABC_TRANSPORTER_1"/>
    <property type="match status" value="1"/>
</dbReference>
<evidence type="ECO:0000313" key="16">
    <source>
        <dbReference type="EMBL" id="MCK0198050.1"/>
    </source>
</evidence>
<feature type="transmembrane region" description="Helical" evidence="13">
    <location>
        <begin position="167"/>
        <end position="186"/>
    </location>
</feature>
<feature type="transmembrane region" description="Helical" evidence="13">
    <location>
        <begin position="68"/>
        <end position="87"/>
    </location>
</feature>
<evidence type="ECO:0000256" key="4">
    <source>
        <dbReference type="ARBA" id="ARBA00022475"/>
    </source>
</evidence>
<reference evidence="16 17" key="1">
    <citation type="submission" date="2022-04" db="EMBL/GenBank/DDBJ databases">
        <authorList>
            <person name="Grouzdev D.S."/>
            <person name="Pantiukh K.S."/>
            <person name="Krutkina M.S."/>
        </authorList>
    </citation>
    <scope>NUCLEOTIDE SEQUENCE [LARGE SCALE GENOMIC DNA]</scope>
    <source>
        <strain evidence="16 17">6x-1</strain>
    </source>
</reference>
<dbReference type="NCBIfam" id="TIGR01192">
    <property type="entry name" value="chvA"/>
    <property type="match status" value="1"/>
</dbReference>
<feature type="transmembrane region" description="Helical" evidence="13">
    <location>
        <begin position="136"/>
        <end position="161"/>
    </location>
</feature>
<evidence type="ECO:0000256" key="6">
    <source>
        <dbReference type="ARBA" id="ARBA00022597"/>
    </source>
</evidence>
<accession>A0ABT0DDL7</accession>
<feature type="transmembrane region" description="Helical" evidence="13">
    <location>
        <begin position="263"/>
        <end position="291"/>
    </location>
</feature>
<dbReference type="Proteomes" id="UP001203284">
    <property type="component" value="Unassembled WGS sequence"/>
</dbReference>
<keyword evidence="8" id="KW-0547">Nucleotide-binding</keyword>
<dbReference type="InterPro" id="IPR039421">
    <property type="entry name" value="Type_1_exporter"/>
</dbReference>
<feature type="domain" description="ABC transmembrane type-1" evidence="15">
    <location>
        <begin position="22"/>
        <end position="310"/>
    </location>
</feature>
<feature type="domain" description="ABC transporter" evidence="14">
    <location>
        <begin position="344"/>
        <end position="578"/>
    </location>
</feature>
<dbReference type="InterPro" id="IPR005896">
    <property type="entry name" value="NdvA"/>
</dbReference>
<feature type="transmembrane region" description="Helical" evidence="13">
    <location>
        <begin position="20"/>
        <end position="42"/>
    </location>
</feature>
<keyword evidence="9 16" id="KW-0067">ATP-binding</keyword>
<keyword evidence="5" id="KW-0997">Cell inner membrane</keyword>
<dbReference type="PROSITE" id="PS50929">
    <property type="entry name" value="ABC_TM1F"/>
    <property type="match status" value="1"/>
</dbReference>